<dbReference type="InterPro" id="IPR003654">
    <property type="entry name" value="OAR_dom"/>
</dbReference>
<evidence type="ECO:0000256" key="1">
    <source>
        <dbReference type="ARBA" id="ARBA00004123"/>
    </source>
</evidence>
<accession>A0A914XHR4</accession>
<feature type="compositionally biased region" description="Polar residues" evidence="8">
    <location>
        <begin position="375"/>
        <end position="386"/>
    </location>
</feature>
<feature type="region of interest" description="Disordered" evidence="8">
    <location>
        <begin position="147"/>
        <end position="172"/>
    </location>
</feature>
<dbReference type="PROSITE" id="PS50803">
    <property type="entry name" value="OAR"/>
    <property type="match status" value="1"/>
</dbReference>
<sequence>MSFGRPHLDHRRDRQIAASAPGDVRLRRCPRWPLLAPIPSSDGNIYPIVRPTNTAPIGGGISVAVNIVIAVNRRTVAIRPPLLVIAISPPIAVAAAAAEMCDEMKAVRPMAFTVDGILGRSDVADRTSPVKRASSEMLGSLPASELTAVSADNESNDDCADSEERPRKVRRSRTTFTTYQLHQLERAFEKTQYPDVFTREELALRLELSEARVQVWFQNRRAKWRKREKAMGHDGTPMFAAGVEGSPFGASLFHSRPDLYANMAAGQLAAGLQMSGGAETLWSQSAHGGIHPFLFLTNPMAALGALTGPSHGVTWPKGSPPSLPPSAALFAAGASEPSDLSMKATHQSPVIDVRKSSIDALRLKAKEHAAALVSPRSSPTVASSPDTPMRDVVARSSSLAHP</sequence>
<dbReference type="SUPFAM" id="SSF46689">
    <property type="entry name" value="Homeodomain-like"/>
    <property type="match status" value="1"/>
</dbReference>
<evidence type="ECO:0000256" key="6">
    <source>
        <dbReference type="PROSITE-ProRule" id="PRU00108"/>
    </source>
</evidence>
<feature type="region of interest" description="Disordered" evidence="8">
    <location>
        <begin position="369"/>
        <end position="402"/>
    </location>
</feature>
<keyword evidence="4 6" id="KW-0371">Homeobox</keyword>
<evidence type="ECO:0000313" key="11">
    <source>
        <dbReference type="Proteomes" id="UP000887566"/>
    </source>
</evidence>
<dbReference type="Pfam" id="PF00046">
    <property type="entry name" value="Homeodomain"/>
    <property type="match status" value="1"/>
</dbReference>
<dbReference type="GO" id="GO:0000981">
    <property type="term" value="F:DNA-binding transcription factor activity, RNA polymerase II-specific"/>
    <property type="evidence" value="ECO:0007669"/>
    <property type="project" value="InterPro"/>
</dbReference>
<feature type="DNA-binding region" description="Homeobox" evidence="6">
    <location>
        <begin position="169"/>
        <end position="228"/>
    </location>
</feature>
<dbReference type="PANTHER" id="PTHR24329">
    <property type="entry name" value="HOMEOBOX PROTEIN ARISTALESS"/>
    <property type="match status" value="1"/>
</dbReference>
<proteinExistence type="predicted"/>
<evidence type="ECO:0000256" key="8">
    <source>
        <dbReference type="SAM" id="MobiDB-lite"/>
    </source>
</evidence>
<evidence type="ECO:0000256" key="5">
    <source>
        <dbReference type="ARBA" id="ARBA00023242"/>
    </source>
</evidence>
<dbReference type="SMART" id="SM00389">
    <property type="entry name" value="HOX"/>
    <property type="match status" value="1"/>
</dbReference>
<evidence type="ECO:0000256" key="4">
    <source>
        <dbReference type="ARBA" id="ARBA00023155"/>
    </source>
</evidence>
<dbReference type="InterPro" id="IPR001356">
    <property type="entry name" value="HD"/>
</dbReference>
<evidence type="ECO:0000256" key="3">
    <source>
        <dbReference type="ARBA" id="ARBA00023125"/>
    </source>
</evidence>
<dbReference type="PROSITE" id="PS50071">
    <property type="entry name" value="HOMEOBOX_2"/>
    <property type="match status" value="1"/>
</dbReference>
<dbReference type="Proteomes" id="UP000887566">
    <property type="component" value="Unplaced"/>
</dbReference>
<dbReference type="CDD" id="cd00086">
    <property type="entry name" value="homeodomain"/>
    <property type="match status" value="1"/>
</dbReference>
<keyword evidence="3 6" id="KW-0238">DNA-binding</keyword>
<dbReference type="AlphaFoldDB" id="A0A914XHR4"/>
<dbReference type="Gene3D" id="1.10.10.60">
    <property type="entry name" value="Homeodomain-like"/>
    <property type="match status" value="1"/>
</dbReference>
<name>A0A914XHR4_9BILA</name>
<evidence type="ECO:0000256" key="2">
    <source>
        <dbReference type="ARBA" id="ARBA00022473"/>
    </source>
</evidence>
<evidence type="ECO:0000259" key="9">
    <source>
        <dbReference type="PROSITE" id="PS50071"/>
    </source>
</evidence>
<dbReference type="GO" id="GO:0005634">
    <property type="term" value="C:nucleus"/>
    <property type="evidence" value="ECO:0007669"/>
    <property type="project" value="UniProtKB-SubCell"/>
</dbReference>
<evidence type="ECO:0000256" key="7">
    <source>
        <dbReference type="RuleBase" id="RU000682"/>
    </source>
</evidence>
<dbReference type="InterPro" id="IPR017970">
    <property type="entry name" value="Homeobox_CS"/>
</dbReference>
<dbReference type="Pfam" id="PF03826">
    <property type="entry name" value="OAR"/>
    <property type="match status" value="1"/>
</dbReference>
<dbReference type="PANTHER" id="PTHR24329:SF543">
    <property type="entry name" value="FI01017P-RELATED"/>
    <property type="match status" value="1"/>
</dbReference>
<reference evidence="12" key="1">
    <citation type="submission" date="2022-11" db="UniProtKB">
        <authorList>
            <consortium name="WormBaseParasite"/>
        </authorList>
    </citation>
    <scope>IDENTIFICATION</scope>
</reference>
<dbReference type="InterPro" id="IPR050649">
    <property type="entry name" value="Paired_Homeobox_TFs"/>
</dbReference>
<dbReference type="InterPro" id="IPR009057">
    <property type="entry name" value="Homeodomain-like_sf"/>
</dbReference>
<keyword evidence="11" id="KW-1185">Reference proteome</keyword>
<keyword evidence="5 6" id="KW-0539">Nucleus</keyword>
<protein>
    <submittedName>
        <fullName evidence="12">Uncharacterized protein</fullName>
    </submittedName>
</protein>
<keyword evidence="2" id="KW-0217">Developmental protein</keyword>
<dbReference type="PROSITE" id="PS00027">
    <property type="entry name" value="HOMEOBOX_1"/>
    <property type="match status" value="1"/>
</dbReference>
<feature type="domain" description="OAR" evidence="10">
    <location>
        <begin position="356"/>
        <end position="369"/>
    </location>
</feature>
<feature type="domain" description="Homeobox" evidence="9">
    <location>
        <begin position="167"/>
        <end position="227"/>
    </location>
</feature>
<comment type="subcellular location">
    <subcellularLocation>
        <location evidence="1 6 7">Nucleus</location>
    </subcellularLocation>
</comment>
<dbReference type="FunFam" id="1.10.10.60:FF:000102">
    <property type="entry name" value="Aristaless related homeobox"/>
    <property type="match status" value="1"/>
</dbReference>
<dbReference type="WBParaSite" id="PSAMB.scaffold812size40942.g9057.t1">
    <property type="protein sequence ID" value="PSAMB.scaffold812size40942.g9057.t1"/>
    <property type="gene ID" value="PSAMB.scaffold812size40942.g9057"/>
</dbReference>
<evidence type="ECO:0000313" key="12">
    <source>
        <dbReference type="WBParaSite" id="PSAMB.scaffold812size40942.g9057.t1"/>
    </source>
</evidence>
<dbReference type="GO" id="GO:0000977">
    <property type="term" value="F:RNA polymerase II transcription regulatory region sequence-specific DNA binding"/>
    <property type="evidence" value="ECO:0007669"/>
    <property type="project" value="TreeGrafter"/>
</dbReference>
<organism evidence="11 12">
    <name type="scientific">Plectus sambesii</name>
    <dbReference type="NCBI Taxonomy" id="2011161"/>
    <lineage>
        <taxon>Eukaryota</taxon>
        <taxon>Metazoa</taxon>
        <taxon>Ecdysozoa</taxon>
        <taxon>Nematoda</taxon>
        <taxon>Chromadorea</taxon>
        <taxon>Plectida</taxon>
        <taxon>Plectina</taxon>
        <taxon>Plectoidea</taxon>
        <taxon>Plectidae</taxon>
        <taxon>Plectus</taxon>
    </lineage>
</organism>
<evidence type="ECO:0000259" key="10">
    <source>
        <dbReference type="PROSITE" id="PS50803"/>
    </source>
</evidence>